<feature type="repeat" description="ARM" evidence="2">
    <location>
        <begin position="35"/>
        <end position="69"/>
    </location>
</feature>
<comment type="caution">
    <text evidence="4">The sequence shown here is derived from an EMBL/GenBank/DDBJ whole genome shotgun (WGS) entry which is preliminary data.</text>
</comment>
<dbReference type="SMART" id="SM00185">
    <property type="entry name" value="ARM"/>
    <property type="match status" value="7"/>
</dbReference>
<protein>
    <recommendedName>
        <fullName evidence="6">Armadillo repeat-containing domain-containing protein</fullName>
    </recommendedName>
</protein>
<evidence type="ECO:0000313" key="5">
    <source>
        <dbReference type="Proteomes" id="UP001141552"/>
    </source>
</evidence>
<feature type="non-terminal residue" evidence="4">
    <location>
        <position position="1"/>
    </location>
</feature>
<accession>A0A9Q0J5L7</accession>
<dbReference type="PANTHER" id="PTHR46168:SF15">
    <property type="entry name" value="ARMADILLO REPEAT-CONTAINING DOMAIN-CONTAINING PROTEIN"/>
    <property type="match status" value="1"/>
</dbReference>
<keyword evidence="1" id="KW-0677">Repeat</keyword>
<dbReference type="AlphaFoldDB" id="A0A9Q0J5L7"/>
<evidence type="ECO:0000256" key="3">
    <source>
        <dbReference type="SAM" id="MobiDB-lite"/>
    </source>
</evidence>
<evidence type="ECO:0000256" key="2">
    <source>
        <dbReference type="PROSITE-ProRule" id="PRU00259"/>
    </source>
</evidence>
<dbReference type="InterPro" id="IPR011989">
    <property type="entry name" value="ARM-like"/>
</dbReference>
<dbReference type="OrthoDB" id="1683831at2759"/>
<dbReference type="EMBL" id="JAKUCV010006158">
    <property type="protein sequence ID" value="KAJ4828480.1"/>
    <property type="molecule type" value="Genomic_DNA"/>
</dbReference>
<dbReference type="PANTHER" id="PTHR46168">
    <property type="entry name" value="ARMADILLO REPEAT ONLY 4"/>
    <property type="match status" value="1"/>
</dbReference>
<organism evidence="4 5">
    <name type="scientific">Turnera subulata</name>
    <dbReference type="NCBI Taxonomy" id="218843"/>
    <lineage>
        <taxon>Eukaryota</taxon>
        <taxon>Viridiplantae</taxon>
        <taxon>Streptophyta</taxon>
        <taxon>Embryophyta</taxon>
        <taxon>Tracheophyta</taxon>
        <taxon>Spermatophyta</taxon>
        <taxon>Magnoliopsida</taxon>
        <taxon>eudicotyledons</taxon>
        <taxon>Gunneridae</taxon>
        <taxon>Pentapetalae</taxon>
        <taxon>rosids</taxon>
        <taxon>fabids</taxon>
        <taxon>Malpighiales</taxon>
        <taxon>Passifloraceae</taxon>
        <taxon>Turnera</taxon>
    </lineage>
</organism>
<dbReference type="SUPFAM" id="SSF48371">
    <property type="entry name" value="ARM repeat"/>
    <property type="match status" value="2"/>
</dbReference>
<evidence type="ECO:0000313" key="4">
    <source>
        <dbReference type="EMBL" id="KAJ4828480.1"/>
    </source>
</evidence>
<evidence type="ECO:0008006" key="6">
    <source>
        <dbReference type="Google" id="ProtNLM"/>
    </source>
</evidence>
<gene>
    <name evidence="4" type="ORF">Tsubulata_040054</name>
</gene>
<dbReference type="InterPro" id="IPR000225">
    <property type="entry name" value="Armadillo"/>
</dbReference>
<feature type="repeat" description="ARM" evidence="2">
    <location>
        <begin position="442"/>
        <end position="485"/>
    </location>
</feature>
<evidence type="ECO:0000256" key="1">
    <source>
        <dbReference type="ARBA" id="ARBA00022737"/>
    </source>
</evidence>
<dbReference type="Gene3D" id="1.25.10.10">
    <property type="entry name" value="Leucine-rich Repeat Variant"/>
    <property type="match status" value="4"/>
</dbReference>
<reference evidence="4" key="2">
    <citation type="journal article" date="2023" name="Plants (Basel)">
        <title>Annotation of the Turnera subulata (Passifloraceae) Draft Genome Reveals the S-Locus Evolved after the Divergence of Turneroideae from Passifloroideae in a Stepwise Manner.</title>
        <authorList>
            <person name="Henning P.M."/>
            <person name="Roalson E.H."/>
            <person name="Mir W."/>
            <person name="McCubbin A.G."/>
            <person name="Shore J.S."/>
        </authorList>
    </citation>
    <scope>NUCLEOTIDE SEQUENCE</scope>
    <source>
        <strain evidence="4">F60SS</strain>
    </source>
</reference>
<proteinExistence type="predicted"/>
<dbReference type="Proteomes" id="UP001141552">
    <property type="component" value="Unassembled WGS sequence"/>
</dbReference>
<sequence>MEMGQQIEDRVDAANELASLASENDRNKKMIVKEGGVLALLKLLKEGASPEAQIAAANALVNIATDDQETVTLIVDALVGVLRDSPVKVQIAVADLVARMAELDPFAQVEFMRENVTRPLLSLLSMDVIMEVAAASDPAVGKTSLQSILEMMETPEVKLKLKVSCAGALWKLSKGGLTTCRKITETKWLLCLAKIIEKEKEELRYNCLMTIAEITAVAESNADLRRAAFKTNSPAAKAVLGQLLRVIQEENDPSLQILAIRAIGCLARTFRTREARIMGPLVAELGNRDAEVATEAAIALGKFACPENFNCSEHSKAIIEFDGVPPLMRLLRSGDHAQRHGLVLLCYLALNAGNSRALEEARASNNFDGIVYSVIVQYPQLTGLIAKALYGFRNDPILAWVWSYICTVQMAQQIKDRVDAANELASLAGDNDRNKKMIVEEGGILPLLKLLKEGASPEAQIAAANALFNIATDQERVRLIVEDHGVSILVGVLGDSPVKVQIAVAGLVARMAELDPFAQEEFMRENVTRPLVSLLSMDVIMEVAAAAATHPSGGKTSFHSLVEMNRLAQKNSRSNHYDGSSHGGSSHHRREKEREMESPEVKLKLKITAVAESNADLRRAAFKTNSPAAKAVLDQLLRVILEESDPSLQIPAIRAIGCLARTFPARETRIMGPLVAELGNRDAEVATEAAIALGKFACPENFNCSEHSKSIIEFDGVPPLMRLLRSGDQAPRHVIVLLCYLALNAGNSKALEQARVLNTLEGIARSVVVQYPELKDLIAKAIHHLTLYQAGGHPHR</sequence>
<name>A0A9Q0J5L7_9ROSI</name>
<feature type="region of interest" description="Disordered" evidence="3">
    <location>
        <begin position="570"/>
        <end position="600"/>
    </location>
</feature>
<dbReference type="InterPro" id="IPR016024">
    <property type="entry name" value="ARM-type_fold"/>
</dbReference>
<reference evidence="4" key="1">
    <citation type="submission" date="2022-02" db="EMBL/GenBank/DDBJ databases">
        <authorList>
            <person name="Henning P.M."/>
            <person name="McCubbin A.G."/>
            <person name="Shore J.S."/>
        </authorList>
    </citation>
    <scope>NUCLEOTIDE SEQUENCE</scope>
    <source>
        <strain evidence="4">F60SS</strain>
        <tissue evidence="4">Leaves</tissue>
    </source>
</reference>
<dbReference type="PROSITE" id="PS50176">
    <property type="entry name" value="ARM_REPEAT"/>
    <property type="match status" value="2"/>
</dbReference>
<keyword evidence="5" id="KW-1185">Reference proteome</keyword>
<dbReference type="Pfam" id="PF00514">
    <property type="entry name" value="Arm"/>
    <property type="match status" value="2"/>
</dbReference>